<dbReference type="PROSITE" id="PS50158">
    <property type="entry name" value="ZF_CCHC"/>
    <property type="match status" value="1"/>
</dbReference>
<keyword evidence="2" id="KW-0479">Metal-binding</keyword>
<organism evidence="5 6">
    <name type="scientific">Phakopsora pachyrhizi</name>
    <name type="common">Asian soybean rust disease fungus</name>
    <dbReference type="NCBI Taxonomy" id="170000"/>
    <lineage>
        <taxon>Eukaryota</taxon>
        <taxon>Fungi</taxon>
        <taxon>Dikarya</taxon>
        <taxon>Basidiomycota</taxon>
        <taxon>Pucciniomycotina</taxon>
        <taxon>Pucciniomycetes</taxon>
        <taxon>Pucciniales</taxon>
        <taxon>Phakopsoraceae</taxon>
        <taxon>Phakopsora</taxon>
    </lineage>
</organism>
<accession>A0AAV0B1M1</accession>
<feature type="region of interest" description="Disordered" evidence="3">
    <location>
        <begin position="190"/>
        <end position="227"/>
    </location>
</feature>
<dbReference type="InterPro" id="IPR001878">
    <property type="entry name" value="Znf_CCHC"/>
</dbReference>
<dbReference type="GO" id="GO:0003676">
    <property type="term" value="F:nucleic acid binding"/>
    <property type="evidence" value="ECO:0007669"/>
    <property type="project" value="InterPro"/>
</dbReference>
<feature type="compositionally biased region" description="Acidic residues" evidence="3">
    <location>
        <begin position="202"/>
        <end position="214"/>
    </location>
</feature>
<dbReference type="SMART" id="SM00343">
    <property type="entry name" value="ZnF_C2HC"/>
    <property type="match status" value="1"/>
</dbReference>
<sequence length="688" mass="76069">MVRICFNCGDPGHSLTGCPEPMNKSLIRLTKQIFQANKNNGALDQSNSQQQPTQLLSLLTEAIEETHKSRRFLALSFYPGVVSQALREAIFWDSFLSRADPDCLDPERPMPWFQSMEKWGTYYPTESQQQQQQAHNFYGAQGHDPSSSSNLKKLSKSINIKKLKKIKTKRKPVNGSKCFKGYVDPGDPNSFVEGRGGSGLNYDDDGNCLDDGEEESHSETDGSLNETVHSSLSQNIESMIPKSKEGNKSLTDAAYLAMKTLVLVAPTLALPEIVERVIELLDPEMVTYIQEFEIGVWKTPPEQNFLDVLPLQKTTIVSSNSAGDKSTKKLEMEVRESIEKKKAGGAKCFTKTEKELVEDQSKKEAEIRRKVEGSIFNLCHGFRLIKCLIRAQEVTDDPIADYFASIVERCLRALQTEALSLVKEEGFSAFSVGLAHIYIIENLLVGALLISSSSPPIHHSSCLFQSLDSLTTEKLASLRLPLTLCILRGLNTKAVPGKMAIESLKVRSLAEQQAIDQKTFSYIAPLLSLVIRKQGMGLDSSQVEEVVEQIALVVDIMSFLAAEAAKVHDLHSKLIEDCLSVIGGYHQLIKAATAGLISIGLALAPDASDADICVLLSGFLHPEAQAWYAAQPLDMTDIKWLSELWTICHDKDERNASLASDLWVENGFSVPPDCLNSLLLLLGEHFQH</sequence>
<evidence type="ECO:0000259" key="4">
    <source>
        <dbReference type="PROSITE" id="PS50158"/>
    </source>
</evidence>
<gene>
    <name evidence="5" type="ORF">PPACK8108_LOCUS11334</name>
</gene>
<evidence type="ECO:0000313" key="6">
    <source>
        <dbReference type="Proteomes" id="UP001153365"/>
    </source>
</evidence>
<dbReference type="PANTHER" id="PTHR23346">
    <property type="entry name" value="TRANSLATIONAL ACTIVATOR GCN1-RELATED"/>
    <property type="match status" value="1"/>
</dbReference>
<evidence type="ECO:0000256" key="3">
    <source>
        <dbReference type="SAM" id="MobiDB-lite"/>
    </source>
</evidence>
<dbReference type="PANTHER" id="PTHR23346:SF7">
    <property type="entry name" value="STALLED RIBOSOME SENSOR GCN1"/>
    <property type="match status" value="1"/>
</dbReference>
<evidence type="ECO:0000256" key="1">
    <source>
        <dbReference type="ARBA" id="ARBA00022737"/>
    </source>
</evidence>
<keyword evidence="2" id="KW-0863">Zinc-finger</keyword>
<dbReference type="GO" id="GO:0006417">
    <property type="term" value="P:regulation of translation"/>
    <property type="evidence" value="ECO:0007669"/>
    <property type="project" value="TreeGrafter"/>
</dbReference>
<proteinExistence type="predicted"/>
<keyword evidence="6" id="KW-1185">Reference proteome</keyword>
<feature type="region of interest" description="Disordered" evidence="3">
    <location>
        <begin position="125"/>
        <end position="152"/>
    </location>
</feature>
<dbReference type="GO" id="GO:0005829">
    <property type="term" value="C:cytosol"/>
    <property type="evidence" value="ECO:0007669"/>
    <property type="project" value="TreeGrafter"/>
</dbReference>
<dbReference type="GO" id="GO:0019887">
    <property type="term" value="F:protein kinase regulator activity"/>
    <property type="evidence" value="ECO:0007669"/>
    <property type="project" value="TreeGrafter"/>
</dbReference>
<dbReference type="GO" id="GO:0034198">
    <property type="term" value="P:cellular response to amino acid starvation"/>
    <property type="evidence" value="ECO:0007669"/>
    <property type="project" value="TreeGrafter"/>
</dbReference>
<evidence type="ECO:0000256" key="2">
    <source>
        <dbReference type="PROSITE-ProRule" id="PRU00047"/>
    </source>
</evidence>
<dbReference type="Pfam" id="PF24916">
    <property type="entry name" value="HEAT_GCN1_fung"/>
    <property type="match status" value="1"/>
</dbReference>
<feature type="domain" description="CCHC-type" evidence="4">
    <location>
        <begin position="5"/>
        <end position="20"/>
    </location>
</feature>
<reference evidence="5" key="1">
    <citation type="submission" date="2022-06" db="EMBL/GenBank/DDBJ databases">
        <authorList>
            <consortium name="SYNGENTA / RWTH Aachen University"/>
        </authorList>
    </citation>
    <scope>NUCLEOTIDE SEQUENCE</scope>
</reference>
<keyword evidence="2" id="KW-0862">Zinc</keyword>
<protein>
    <recommendedName>
        <fullName evidence="4">CCHC-type domain-containing protein</fullName>
    </recommendedName>
</protein>
<comment type="caution">
    <text evidence="5">The sequence shown here is derived from an EMBL/GenBank/DDBJ whole genome shotgun (WGS) entry which is preliminary data.</text>
</comment>
<dbReference type="AlphaFoldDB" id="A0AAV0B1M1"/>
<keyword evidence="1" id="KW-0677">Repeat</keyword>
<dbReference type="GO" id="GO:0008270">
    <property type="term" value="F:zinc ion binding"/>
    <property type="evidence" value="ECO:0007669"/>
    <property type="project" value="UniProtKB-KW"/>
</dbReference>
<name>A0AAV0B1M1_PHAPC</name>
<dbReference type="InterPro" id="IPR056809">
    <property type="entry name" value="HEAT_GCN1_fung"/>
</dbReference>
<evidence type="ECO:0000313" key="5">
    <source>
        <dbReference type="EMBL" id="CAH7676222.1"/>
    </source>
</evidence>
<dbReference type="EMBL" id="CALTRL010002615">
    <property type="protein sequence ID" value="CAH7676222.1"/>
    <property type="molecule type" value="Genomic_DNA"/>
</dbReference>
<dbReference type="Proteomes" id="UP001153365">
    <property type="component" value="Unassembled WGS sequence"/>
</dbReference>